<keyword evidence="4 5" id="KW-0274">FAD</keyword>
<dbReference type="PANTHER" id="PTHR11552:SF147">
    <property type="entry name" value="CHOLINE DEHYDROGENASE, MITOCHONDRIAL"/>
    <property type="match status" value="1"/>
</dbReference>
<evidence type="ECO:0000256" key="3">
    <source>
        <dbReference type="ARBA" id="ARBA00022630"/>
    </source>
</evidence>
<dbReference type="SUPFAM" id="SSF54373">
    <property type="entry name" value="FAD-linked reductases, C-terminal domain"/>
    <property type="match status" value="1"/>
</dbReference>
<feature type="binding site" evidence="5">
    <location>
        <begin position="90"/>
        <end position="93"/>
    </location>
    <ligand>
        <name>FAD</name>
        <dbReference type="ChEBI" id="CHEBI:57692"/>
    </ligand>
</feature>
<evidence type="ECO:0000256" key="2">
    <source>
        <dbReference type="ARBA" id="ARBA00010790"/>
    </source>
</evidence>
<evidence type="ECO:0000313" key="7">
    <source>
        <dbReference type="EMBL" id="ALE01422.1"/>
    </source>
</evidence>
<dbReference type="EMBL" id="CP006911">
    <property type="protein sequence ID" value="ALE01422.1"/>
    <property type="molecule type" value="Genomic_DNA"/>
</dbReference>
<feature type="domain" description="Glucose-methanol-choline oxidoreductase N-terminal" evidence="6">
    <location>
        <begin position="253"/>
        <end position="267"/>
    </location>
</feature>
<accession>A0A0M4LNN4</accession>
<proteinExistence type="inferred from homology"/>
<dbReference type="Pfam" id="PF05199">
    <property type="entry name" value="GMC_oxred_C"/>
    <property type="match status" value="1"/>
</dbReference>
<dbReference type="InterPro" id="IPR000172">
    <property type="entry name" value="GMC_OxRdtase_N"/>
</dbReference>
<name>A0A0M4LNN4_9GAMM</name>
<comment type="cofactor">
    <cofactor evidence="1 5">
        <name>FAD</name>
        <dbReference type="ChEBI" id="CHEBI:57692"/>
    </cofactor>
</comment>
<keyword evidence="3" id="KW-0285">Flavoprotein</keyword>
<dbReference type="PROSITE" id="PS00624">
    <property type="entry name" value="GMC_OXRED_2"/>
    <property type="match status" value="1"/>
</dbReference>
<dbReference type="Pfam" id="PF00732">
    <property type="entry name" value="GMC_oxred_N"/>
    <property type="match status" value="1"/>
</dbReference>
<organism evidence="7 8">
    <name type="scientific">Candidatus Pseudothioglobus singularis PS1</name>
    <dbReference type="NCBI Taxonomy" id="1125411"/>
    <lineage>
        <taxon>Bacteria</taxon>
        <taxon>Pseudomonadati</taxon>
        <taxon>Pseudomonadota</taxon>
        <taxon>Gammaproteobacteria</taxon>
        <taxon>Candidatus Pseudothioglobaceae</taxon>
        <taxon>Candidatus Pseudothioglobus</taxon>
    </lineage>
</organism>
<dbReference type="InterPro" id="IPR012132">
    <property type="entry name" value="GMC_OxRdtase"/>
</dbReference>
<dbReference type="RefSeq" id="WP_053819674.1">
    <property type="nucleotide sequence ID" value="NZ_CP006911.1"/>
</dbReference>
<evidence type="ECO:0000256" key="1">
    <source>
        <dbReference type="ARBA" id="ARBA00001974"/>
    </source>
</evidence>
<comment type="similarity">
    <text evidence="2">Belongs to the GMC oxidoreductase family.</text>
</comment>
<dbReference type="InterPro" id="IPR036188">
    <property type="entry name" value="FAD/NAD-bd_sf"/>
</dbReference>
<evidence type="ECO:0000313" key="8">
    <source>
        <dbReference type="Proteomes" id="UP000068905"/>
    </source>
</evidence>
<dbReference type="KEGG" id="tsn:W908_01645"/>
<dbReference type="InterPro" id="IPR007867">
    <property type="entry name" value="GMC_OxRtase_C"/>
</dbReference>
<sequence>MKYDYIIVGAGSAGCVIANRLSEDPSTQVLLIEAGGSDRRFFIQMPIGYGVTYHQKAVNWMYMTEPSPDADNKPSYWPRGKVMGGSSSINAMVYVRGNSRDFDQWSEAGNPGWSYSDVLPYFKKMESWQNGPDDYRGGDGPLNVSEVSRQLHPLCQNFLSAAQEIGIVLNKDMNGATQEGVGNYQITTHKGQRMSSSRAYLWPIKGRTNLTIIKNAQATKILTQDKKAFGIEYKKSGKMHQAIAKCEVILSAGSINTPHLLQLSGIGPKAALRKASVPLVHDSPGVGENLQDHVGVSYFYKSKVPTLNDQLRPVLGKIYQGLRYIFTRRGPLSLSVNQSGGFIRTRDELEKPNIQLYFSPVSYSLESPNKRAMMSPDPFSAMLLGISNCSPRSRGRVQLKSSDPSEAPVIEPNYLSHRDDVRDLLEGVKVLRKIAQTDSFSGVIGEEFRPGPECQSDKQMIQHIKETVWTVFHPSSTCRMGPDPNKDVVDSHLKVYGIESLRVADASIFPKLVCGNINAATIMVGEKASDLILQDQVHV</sequence>
<dbReference type="PATRIC" id="fig|1125411.7.peg.324"/>
<keyword evidence="8" id="KW-1185">Reference proteome</keyword>
<dbReference type="GO" id="GO:0050660">
    <property type="term" value="F:flavin adenine dinucleotide binding"/>
    <property type="evidence" value="ECO:0007669"/>
    <property type="project" value="InterPro"/>
</dbReference>
<dbReference type="STRING" id="1125411.W908_01645"/>
<dbReference type="PROSITE" id="PS51257">
    <property type="entry name" value="PROKAR_LIPOPROTEIN"/>
    <property type="match status" value="1"/>
</dbReference>
<dbReference type="PIRSF" id="PIRSF000137">
    <property type="entry name" value="Alcohol_oxidase"/>
    <property type="match status" value="1"/>
</dbReference>
<feature type="binding site" evidence="5">
    <location>
        <position position="82"/>
    </location>
    <ligand>
        <name>FAD</name>
        <dbReference type="ChEBI" id="CHEBI:57692"/>
    </ligand>
</feature>
<reference evidence="7 8" key="1">
    <citation type="journal article" date="2015" name="Genome Announc.">
        <title>Genome Sequence of 'Candidatus Thioglobus singularis' Strain PS1, a Mixotroph from the SUP05 Clade of Marine Gammaproteobacteria.</title>
        <authorList>
            <person name="Marshall K.T."/>
            <person name="Morris R.M."/>
        </authorList>
    </citation>
    <scope>NUCLEOTIDE SEQUENCE [LARGE SCALE GENOMIC DNA]</scope>
    <source>
        <strain evidence="7 8">PS1</strain>
    </source>
</reference>
<gene>
    <name evidence="7" type="ORF">W908_01645</name>
</gene>
<dbReference type="GO" id="GO:0016614">
    <property type="term" value="F:oxidoreductase activity, acting on CH-OH group of donors"/>
    <property type="evidence" value="ECO:0007669"/>
    <property type="project" value="InterPro"/>
</dbReference>
<dbReference type="Gene3D" id="3.30.560.10">
    <property type="entry name" value="Glucose Oxidase, domain 3"/>
    <property type="match status" value="1"/>
</dbReference>
<dbReference type="OrthoDB" id="9785276at2"/>
<dbReference type="AlphaFoldDB" id="A0A0M4LNN4"/>
<evidence type="ECO:0000256" key="4">
    <source>
        <dbReference type="ARBA" id="ARBA00022827"/>
    </source>
</evidence>
<dbReference type="SUPFAM" id="SSF51905">
    <property type="entry name" value="FAD/NAD(P)-binding domain"/>
    <property type="match status" value="1"/>
</dbReference>
<dbReference type="Proteomes" id="UP000068905">
    <property type="component" value="Chromosome"/>
</dbReference>
<dbReference type="PANTHER" id="PTHR11552">
    <property type="entry name" value="GLUCOSE-METHANOL-CHOLINE GMC OXIDOREDUCTASE"/>
    <property type="match status" value="1"/>
</dbReference>
<evidence type="ECO:0000256" key="5">
    <source>
        <dbReference type="PIRSR" id="PIRSR000137-2"/>
    </source>
</evidence>
<dbReference type="Gene3D" id="3.50.50.60">
    <property type="entry name" value="FAD/NAD(P)-binding domain"/>
    <property type="match status" value="1"/>
</dbReference>
<protein>
    <submittedName>
        <fullName evidence="7">Choline dehydrogenase</fullName>
    </submittedName>
</protein>
<dbReference type="NCBIfam" id="NF002550">
    <property type="entry name" value="PRK02106.1"/>
    <property type="match status" value="1"/>
</dbReference>
<evidence type="ECO:0000259" key="6">
    <source>
        <dbReference type="PROSITE" id="PS00624"/>
    </source>
</evidence>